<evidence type="ECO:0000256" key="2">
    <source>
        <dbReference type="ARBA" id="ARBA00022475"/>
    </source>
</evidence>
<keyword evidence="4 6" id="KW-1133">Transmembrane helix</keyword>
<evidence type="ECO:0000256" key="3">
    <source>
        <dbReference type="ARBA" id="ARBA00022692"/>
    </source>
</evidence>
<dbReference type="STRING" id="1416806.CAL12_05620"/>
<dbReference type="PANTHER" id="PTHR43370:SF1">
    <property type="entry name" value="GUANOSINE ABC TRANSPORTER PERMEASE PROTEIN NUPQ"/>
    <property type="match status" value="1"/>
</dbReference>
<evidence type="ECO:0000313" key="7">
    <source>
        <dbReference type="EMBL" id="ARP80362.1"/>
    </source>
</evidence>
<dbReference type="CDD" id="cd06580">
    <property type="entry name" value="TM_PBP1_transp_TpRbsC_like"/>
    <property type="match status" value="1"/>
</dbReference>
<dbReference type="GO" id="GO:0005886">
    <property type="term" value="C:plasma membrane"/>
    <property type="evidence" value="ECO:0007669"/>
    <property type="project" value="UniProtKB-SubCell"/>
</dbReference>
<gene>
    <name evidence="7" type="ORF">CAL12_05620</name>
</gene>
<dbReference type="PANTHER" id="PTHR43370">
    <property type="entry name" value="SUGAR ABC TRANSPORTER INTEGRAL MEMBRANE PROTEIN-RELATED"/>
    <property type="match status" value="1"/>
</dbReference>
<evidence type="ECO:0000313" key="8">
    <source>
        <dbReference type="Proteomes" id="UP000194151"/>
    </source>
</evidence>
<keyword evidence="5 6" id="KW-0472">Membrane</keyword>
<evidence type="ECO:0000256" key="5">
    <source>
        <dbReference type="ARBA" id="ARBA00023136"/>
    </source>
</evidence>
<dbReference type="InterPro" id="IPR001851">
    <property type="entry name" value="ABC_transp_permease"/>
</dbReference>
<evidence type="ECO:0008006" key="9">
    <source>
        <dbReference type="Google" id="ProtNLM"/>
    </source>
</evidence>
<feature type="transmembrane region" description="Helical" evidence="6">
    <location>
        <begin position="192"/>
        <end position="217"/>
    </location>
</feature>
<proteinExistence type="predicted"/>
<feature type="transmembrane region" description="Helical" evidence="6">
    <location>
        <begin position="90"/>
        <end position="108"/>
    </location>
</feature>
<keyword evidence="3 6" id="KW-0812">Transmembrane</keyword>
<organism evidence="7 8">
    <name type="scientific">Bordetella genomosp. 8</name>
    <dbReference type="NCBI Taxonomy" id="1416806"/>
    <lineage>
        <taxon>Bacteria</taxon>
        <taxon>Pseudomonadati</taxon>
        <taxon>Pseudomonadota</taxon>
        <taxon>Betaproteobacteria</taxon>
        <taxon>Burkholderiales</taxon>
        <taxon>Alcaligenaceae</taxon>
        <taxon>Bordetella</taxon>
    </lineage>
</organism>
<keyword evidence="2" id="KW-1003">Cell membrane</keyword>
<keyword evidence="8" id="KW-1185">Reference proteome</keyword>
<name>A0A1W6YH38_9BORD</name>
<evidence type="ECO:0000256" key="6">
    <source>
        <dbReference type="SAM" id="Phobius"/>
    </source>
</evidence>
<protein>
    <recommendedName>
        <fullName evidence="9">ABC transporter permease</fullName>
    </recommendedName>
</protein>
<feature type="transmembrane region" description="Helical" evidence="6">
    <location>
        <begin position="274"/>
        <end position="294"/>
    </location>
</feature>
<dbReference type="Pfam" id="PF02653">
    <property type="entry name" value="BPD_transp_2"/>
    <property type="match status" value="1"/>
</dbReference>
<dbReference type="EMBL" id="CP021108">
    <property type="protein sequence ID" value="ARP80362.1"/>
    <property type="molecule type" value="Genomic_DNA"/>
</dbReference>
<feature type="transmembrane region" description="Helical" evidence="6">
    <location>
        <begin position="128"/>
        <end position="144"/>
    </location>
</feature>
<feature type="transmembrane region" description="Helical" evidence="6">
    <location>
        <begin position="151"/>
        <end position="172"/>
    </location>
</feature>
<feature type="transmembrane region" description="Helical" evidence="6">
    <location>
        <begin position="34"/>
        <end position="56"/>
    </location>
</feature>
<evidence type="ECO:0000256" key="1">
    <source>
        <dbReference type="ARBA" id="ARBA00004651"/>
    </source>
</evidence>
<dbReference type="GO" id="GO:0022857">
    <property type="term" value="F:transmembrane transporter activity"/>
    <property type="evidence" value="ECO:0007669"/>
    <property type="project" value="InterPro"/>
</dbReference>
<evidence type="ECO:0000256" key="4">
    <source>
        <dbReference type="ARBA" id="ARBA00022989"/>
    </source>
</evidence>
<sequence length="309" mass="31380">MDMSVLDFLASVLRIATPLLFGAMGSILSERAGVFAVGLEGMMLAGAFGAALFTFLTGDAVAGIAGSMAAGAVVAAIVGVVSVRLGADQMVTGLAVNVLVAGATSFLVRTASAHAHVPSLQAALLSPWPLPVLSGLPFVGPLLFSQPPLTYLALALLAPLNFFLLRTPWGLTLRAVGENPAAAYAVGVDPNAVRMAAVIAGGAIAGLGGAVLVLQQVGTFTDGMTSGRGFLALAAIIVGRWTPWGAFAACLVFGAAEALHLRLQMSGLPVSSYVMQMLPYLIALAVLAGLGRSVRLPAGIGRYIERKSA</sequence>
<accession>A0A1W6YH38</accession>
<comment type="subcellular location">
    <subcellularLocation>
        <location evidence="1">Cell membrane</location>
        <topology evidence="1">Multi-pass membrane protein</topology>
    </subcellularLocation>
</comment>
<dbReference type="AlphaFoldDB" id="A0A1W6YH38"/>
<feature type="transmembrane region" description="Helical" evidence="6">
    <location>
        <begin position="6"/>
        <end position="27"/>
    </location>
</feature>
<dbReference type="KEGG" id="bgv:CAL12_05620"/>
<dbReference type="Proteomes" id="UP000194151">
    <property type="component" value="Chromosome"/>
</dbReference>
<reference evidence="7 8" key="1">
    <citation type="submission" date="2017-05" db="EMBL/GenBank/DDBJ databases">
        <title>Complete and WGS of Bordetella genogroups.</title>
        <authorList>
            <person name="Spilker T."/>
            <person name="LiPuma J."/>
        </authorList>
    </citation>
    <scope>NUCLEOTIDE SEQUENCE [LARGE SCALE GENOMIC DNA]</scope>
    <source>
        <strain evidence="7 8">AU19157</strain>
    </source>
</reference>
<feature type="transmembrane region" description="Helical" evidence="6">
    <location>
        <begin position="229"/>
        <end position="254"/>
    </location>
</feature>
<feature type="transmembrane region" description="Helical" evidence="6">
    <location>
        <begin position="62"/>
        <end position="83"/>
    </location>
</feature>